<feature type="compositionally biased region" description="Basic and acidic residues" evidence="1">
    <location>
        <begin position="75"/>
        <end position="85"/>
    </location>
</feature>
<protein>
    <submittedName>
        <fullName evidence="2">G7507 protein</fullName>
    </submittedName>
</protein>
<comment type="caution">
    <text evidence="2">The sequence shown here is derived from an EMBL/GenBank/DDBJ whole genome shotgun (WGS) entry which is preliminary data.</text>
</comment>
<feature type="region of interest" description="Disordered" evidence="1">
    <location>
        <begin position="161"/>
        <end position="297"/>
    </location>
</feature>
<feature type="compositionally biased region" description="Low complexity" evidence="1">
    <location>
        <begin position="408"/>
        <end position="421"/>
    </location>
</feature>
<evidence type="ECO:0000256" key="1">
    <source>
        <dbReference type="SAM" id="MobiDB-lite"/>
    </source>
</evidence>
<keyword evidence="3" id="KW-1185">Reference proteome</keyword>
<name>A0ABP1FY02_9CHLO</name>
<sequence length="459" mass="46825">MASTCVATPFGGQLLMSPQQAPLAEPKTGSSYCQGVAFPDSLGTGGFATHGFGAPYSPCPPFEHYAGFDYSAISAERKRPRETGRRPSPKKRVLDQAPTTEQENPEPVSKKARTAPPADGAKPGTTSQVAMRPSAATYQAVSSIALGPLVRHITSNLRASAMATGARSAASAHRSGGASPVTTKTPAARKTRATPRATPSPSPARPGQTSKKGGPAKTSPVSQGALAKDAPAKGKPDPVPLPTSPCPQLVTPKQANKRSRAASSIAPLQDPRAKENLCQGRPSHVTSTTLPCPPSATPEQVFKIRRTASLRSPFQDHVAQEGEPEPAASYPTSTMAILDEGLQAAGSSCADTAASPGAASAVTAAGQGLQNSPKLTASTGNGSVSCQHSTVGILEPGLPGARSSCPDTATFPGTATAAPAASQGLQEDPEEMDWDGSEEAVSQKAMMERCASCQSTSGS</sequence>
<dbReference type="Proteomes" id="UP001497392">
    <property type="component" value="Unassembled WGS sequence"/>
</dbReference>
<feature type="compositionally biased region" description="Low complexity" evidence="1">
    <location>
        <begin position="161"/>
        <end position="186"/>
    </location>
</feature>
<feature type="region of interest" description="Disordered" evidence="1">
    <location>
        <begin position="407"/>
        <end position="459"/>
    </location>
</feature>
<dbReference type="EMBL" id="CAXHTA020000011">
    <property type="protein sequence ID" value="CAL5224768.1"/>
    <property type="molecule type" value="Genomic_DNA"/>
</dbReference>
<reference evidence="2 3" key="1">
    <citation type="submission" date="2024-06" db="EMBL/GenBank/DDBJ databases">
        <authorList>
            <person name="Kraege A."/>
            <person name="Thomma B."/>
        </authorList>
    </citation>
    <scope>NUCLEOTIDE SEQUENCE [LARGE SCALE GENOMIC DNA]</scope>
</reference>
<organism evidence="2 3">
    <name type="scientific">Coccomyxa viridis</name>
    <dbReference type="NCBI Taxonomy" id="1274662"/>
    <lineage>
        <taxon>Eukaryota</taxon>
        <taxon>Viridiplantae</taxon>
        <taxon>Chlorophyta</taxon>
        <taxon>core chlorophytes</taxon>
        <taxon>Trebouxiophyceae</taxon>
        <taxon>Trebouxiophyceae incertae sedis</taxon>
        <taxon>Coccomyxaceae</taxon>
        <taxon>Coccomyxa</taxon>
    </lineage>
</organism>
<gene>
    <name evidence="2" type="primary">g7507</name>
    <name evidence="2" type="ORF">VP750_LOCUS6427</name>
</gene>
<evidence type="ECO:0000313" key="3">
    <source>
        <dbReference type="Proteomes" id="UP001497392"/>
    </source>
</evidence>
<evidence type="ECO:0000313" key="2">
    <source>
        <dbReference type="EMBL" id="CAL5224768.1"/>
    </source>
</evidence>
<accession>A0ABP1FY02</accession>
<feature type="region of interest" description="Disordered" evidence="1">
    <location>
        <begin position="75"/>
        <end position="131"/>
    </location>
</feature>
<feature type="compositionally biased region" description="Acidic residues" evidence="1">
    <location>
        <begin position="427"/>
        <end position="438"/>
    </location>
</feature>
<proteinExistence type="predicted"/>